<dbReference type="AlphaFoldDB" id="A0A1H6D8G7"/>
<dbReference type="GO" id="GO:0006508">
    <property type="term" value="P:proteolysis"/>
    <property type="evidence" value="ECO:0007669"/>
    <property type="project" value="UniProtKB-KW"/>
</dbReference>
<feature type="chain" id="PRO_5039564423" evidence="9">
    <location>
        <begin position="30"/>
        <end position="467"/>
    </location>
</feature>
<accession>A0A1H6D8G7</accession>
<feature type="active site" description="Proton donor/acceptor" evidence="7">
    <location>
        <position position="295"/>
    </location>
</feature>
<evidence type="ECO:0000256" key="9">
    <source>
        <dbReference type="SAM" id="SignalP"/>
    </source>
</evidence>
<evidence type="ECO:0000259" key="10">
    <source>
        <dbReference type="PROSITE" id="PS52035"/>
    </source>
</evidence>
<feature type="signal peptide" evidence="9">
    <location>
        <begin position="1"/>
        <end position="29"/>
    </location>
</feature>
<feature type="region of interest" description="Disordered" evidence="8">
    <location>
        <begin position="38"/>
        <end position="57"/>
    </location>
</feature>
<evidence type="ECO:0000256" key="6">
    <source>
        <dbReference type="ARBA" id="ARBA00023049"/>
    </source>
</evidence>
<evidence type="ECO:0000256" key="3">
    <source>
        <dbReference type="ARBA" id="ARBA00022670"/>
    </source>
</evidence>
<evidence type="ECO:0000256" key="2">
    <source>
        <dbReference type="ARBA" id="ARBA00005988"/>
    </source>
</evidence>
<keyword evidence="4" id="KW-0378">Hydrolase</keyword>
<evidence type="ECO:0000256" key="8">
    <source>
        <dbReference type="SAM" id="MobiDB-lite"/>
    </source>
</evidence>
<dbReference type="Proteomes" id="UP000236723">
    <property type="component" value="Unassembled WGS sequence"/>
</dbReference>
<evidence type="ECO:0000256" key="4">
    <source>
        <dbReference type="ARBA" id="ARBA00022801"/>
    </source>
</evidence>
<feature type="compositionally biased region" description="Low complexity" evidence="8">
    <location>
        <begin position="38"/>
        <end position="54"/>
    </location>
</feature>
<dbReference type="GO" id="GO:0004181">
    <property type="term" value="F:metallocarboxypeptidase activity"/>
    <property type="evidence" value="ECO:0007669"/>
    <property type="project" value="InterPro"/>
</dbReference>
<dbReference type="SUPFAM" id="SSF53187">
    <property type="entry name" value="Zn-dependent exopeptidases"/>
    <property type="match status" value="1"/>
</dbReference>
<dbReference type="PROSITE" id="PS52035">
    <property type="entry name" value="PEPTIDASE_M14"/>
    <property type="match status" value="1"/>
</dbReference>
<name>A0A1H6D8G7_9ACTN</name>
<keyword evidence="6" id="KW-0482">Metalloprotease</keyword>
<dbReference type="SMART" id="SM00631">
    <property type="entry name" value="Zn_pept"/>
    <property type="match status" value="1"/>
</dbReference>
<keyword evidence="12" id="KW-1185">Reference proteome</keyword>
<sequence>MRASSALSKSRHAAVALCTGLALTTGVLAAPAQAAQPAQPAAPATSPEAAQTPALPSGRTQYRTLADYQSDMAALAGRRPDLVKQVTLPHRTSEGRAVTGVEITDDVQQQDGKPVLLITGMHHGNEWASGEVTMEFGHDLVANHGRDKRITRLLDQVRVLLVPIVNVDGFVRNTRRTATNVDMNRNYGFGWSPNEPFPGSAPWSEPETRNVRDTISSRQVTTYLTMHTCLSNMLYPPLQLKAGLPQDIDAFRSFADAMGTQNGYYHTTSAEDYETAGEVIDWSYYATRGLGVTVEVCTTPMGLPRTFESLVPDQYWGVGPNAGKGNRGAFLVAMEQAADRAAHSTITGHAPKGAVLTISKDFDMWTNPVPQPDGTSRPVSFPNRLTSTMRADERGGHFVWDVNPSVRPIPPYQADGVHGNRTGFLQESWTLTCARPDGKVLQTLKLKVDRGKSVEANLHECRKLFHR</sequence>
<dbReference type="Pfam" id="PF00246">
    <property type="entry name" value="Peptidase_M14"/>
    <property type="match status" value="1"/>
</dbReference>
<dbReference type="RefSeq" id="WP_146087537.1">
    <property type="nucleotide sequence ID" value="NZ_FNVO01000013.1"/>
</dbReference>
<keyword evidence="5" id="KW-0862">Zinc</keyword>
<feature type="domain" description="Peptidase M14" evidence="10">
    <location>
        <begin position="61"/>
        <end position="326"/>
    </location>
</feature>
<proteinExistence type="inferred from homology"/>
<reference evidence="12" key="1">
    <citation type="submission" date="2016-10" db="EMBL/GenBank/DDBJ databases">
        <authorList>
            <person name="Varghese N."/>
            <person name="Submissions S."/>
        </authorList>
    </citation>
    <scope>NUCLEOTIDE SEQUENCE [LARGE SCALE GENOMIC DNA]</scope>
    <source>
        <strain evidence="12">DSM 43163</strain>
    </source>
</reference>
<keyword evidence="9" id="KW-0732">Signal</keyword>
<dbReference type="Gene3D" id="3.40.630.10">
    <property type="entry name" value="Zn peptidases"/>
    <property type="match status" value="1"/>
</dbReference>
<dbReference type="OrthoDB" id="5240362at2"/>
<evidence type="ECO:0000256" key="1">
    <source>
        <dbReference type="ARBA" id="ARBA00001947"/>
    </source>
</evidence>
<organism evidence="11 12">
    <name type="scientific">Thermomonospora echinospora</name>
    <dbReference type="NCBI Taxonomy" id="1992"/>
    <lineage>
        <taxon>Bacteria</taxon>
        <taxon>Bacillati</taxon>
        <taxon>Actinomycetota</taxon>
        <taxon>Actinomycetes</taxon>
        <taxon>Streptosporangiales</taxon>
        <taxon>Thermomonosporaceae</taxon>
        <taxon>Thermomonospora</taxon>
    </lineage>
</organism>
<dbReference type="PANTHER" id="PTHR11705:SF143">
    <property type="entry name" value="SLL0236 PROTEIN"/>
    <property type="match status" value="1"/>
</dbReference>
<evidence type="ECO:0000313" key="11">
    <source>
        <dbReference type="EMBL" id="SEG80766.1"/>
    </source>
</evidence>
<dbReference type="PANTHER" id="PTHR11705">
    <property type="entry name" value="PROTEASE FAMILY M14 CARBOXYPEPTIDASE A,B"/>
    <property type="match status" value="1"/>
</dbReference>
<evidence type="ECO:0000313" key="12">
    <source>
        <dbReference type="Proteomes" id="UP000236723"/>
    </source>
</evidence>
<dbReference type="GO" id="GO:0008270">
    <property type="term" value="F:zinc ion binding"/>
    <property type="evidence" value="ECO:0007669"/>
    <property type="project" value="InterPro"/>
</dbReference>
<dbReference type="InterPro" id="IPR000834">
    <property type="entry name" value="Peptidase_M14"/>
</dbReference>
<dbReference type="GO" id="GO:0005615">
    <property type="term" value="C:extracellular space"/>
    <property type="evidence" value="ECO:0007669"/>
    <property type="project" value="TreeGrafter"/>
</dbReference>
<evidence type="ECO:0000256" key="5">
    <source>
        <dbReference type="ARBA" id="ARBA00022833"/>
    </source>
</evidence>
<keyword evidence="11" id="KW-0121">Carboxypeptidase</keyword>
<comment type="similarity">
    <text evidence="2 7">Belongs to the peptidase M14 family.</text>
</comment>
<keyword evidence="3" id="KW-0645">Protease</keyword>
<gene>
    <name evidence="11" type="ORF">SAMN04489712_113148</name>
</gene>
<protein>
    <submittedName>
        <fullName evidence="11">Zinc carboxypeptidase</fullName>
    </submittedName>
</protein>
<dbReference type="EMBL" id="FNVO01000013">
    <property type="protein sequence ID" value="SEG80766.1"/>
    <property type="molecule type" value="Genomic_DNA"/>
</dbReference>
<comment type="cofactor">
    <cofactor evidence="1">
        <name>Zn(2+)</name>
        <dbReference type="ChEBI" id="CHEBI:29105"/>
    </cofactor>
</comment>
<evidence type="ECO:0000256" key="7">
    <source>
        <dbReference type="PROSITE-ProRule" id="PRU01379"/>
    </source>
</evidence>